<feature type="domain" description="Cytochrome C biogenesis protein transmembrane" evidence="9">
    <location>
        <begin position="304"/>
        <end position="508"/>
    </location>
</feature>
<dbReference type="EMBL" id="NIDE01000005">
    <property type="protein sequence ID" value="OWK42339.1"/>
    <property type="molecule type" value="Genomic_DNA"/>
</dbReference>
<feature type="transmembrane region" description="Helical" evidence="7">
    <location>
        <begin position="376"/>
        <end position="396"/>
    </location>
</feature>
<proteinExistence type="predicted"/>
<keyword evidence="2 7" id="KW-0812">Transmembrane</keyword>
<protein>
    <submittedName>
        <fullName evidence="10">Cytochrome c-type biogenesis protein DsbD, protein-disulfide reductase</fullName>
    </submittedName>
</protein>
<accession>A0A225DYK7</accession>
<dbReference type="GO" id="GO:0016020">
    <property type="term" value="C:membrane"/>
    <property type="evidence" value="ECO:0007669"/>
    <property type="project" value="UniProtKB-SubCell"/>
</dbReference>
<reference evidence="11" key="1">
    <citation type="submission" date="2017-06" db="EMBL/GenBank/DDBJ databases">
        <title>Genome analysis of Fimbriiglobus ruber SP5, the first member of the order Planctomycetales with confirmed chitinolytic capability.</title>
        <authorList>
            <person name="Ravin N.V."/>
            <person name="Rakitin A.L."/>
            <person name="Ivanova A.A."/>
            <person name="Beletsky A.V."/>
            <person name="Kulichevskaya I.S."/>
            <person name="Mardanov A.V."/>
            <person name="Dedysh S.N."/>
        </authorList>
    </citation>
    <scope>NUCLEOTIDE SEQUENCE [LARGE SCALE GENOMIC DNA]</scope>
    <source>
        <strain evidence="11">SP5</strain>
    </source>
</reference>
<dbReference type="RefSeq" id="WP_088255512.1">
    <property type="nucleotide sequence ID" value="NZ_NIDE01000005.1"/>
</dbReference>
<evidence type="ECO:0000256" key="1">
    <source>
        <dbReference type="ARBA" id="ARBA00004141"/>
    </source>
</evidence>
<keyword evidence="5 7" id="KW-0472">Membrane</keyword>
<dbReference type="InterPro" id="IPR036249">
    <property type="entry name" value="Thioredoxin-like_sf"/>
</dbReference>
<evidence type="ECO:0000256" key="3">
    <source>
        <dbReference type="ARBA" id="ARBA00022748"/>
    </source>
</evidence>
<evidence type="ECO:0000256" key="4">
    <source>
        <dbReference type="ARBA" id="ARBA00022989"/>
    </source>
</evidence>
<keyword evidence="3" id="KW-0201">Cytochrome c-type biogenesis</keyword>
<feature type="transmembrane region" description="Helical" evidence="7">
    <location>
        <begin position="560"/>
        <end position="582"/>
    </location>
</feature>
<dbReference type="InterPro" id="IPR003834">
    <property type="entry name" value="Cyt_c_assmbl_TM_dom"/>
</dbReference>
<feature type="region of interest" description="Disordered" evidence="6">
    <location>
        <begin position="89"/>
        <end position="108"/>
    </location>
</feature>
<dbReference type="Proteomes" id="UP000214646">
    <property type="component" value="Unassembled WGS sequence"/>
</dbReference>
<feature type="compositionally biased region" description="Low complexity" evidence="6">
    <location>
        <begin position="236"/>
        <end position="253"/>
    </location>
</feature>
<evidence type="ECO:0000256" key="7">
    <source>
        <dbReference type="SAM" id="Phobius"/>
    </source>
</evidence>
<sequence>MSPRRLLSVAVSSALAVVVLTAADHVRVKRPDRPAPAREEPSSFIKLPGAGSGAKSFADIASYTATFEPAQAKRGQVVTLKLTVSPKPEKRSWTYPADPPPDQASKNTINVPRKGDVIFVGAVVDPAGWKEKPSDLGGIERYYPKPVTWEIKAVVSPTAAPGKKSVALTGTRFQACIDGNCFVSDIRRPPAAELEILDGAAEKVPAEFDAAVQKAIGTAPPAAAPVPPVAPPGGPDPARGAPPAVAPPGASAVQVAPAAEDKKGGLIQKPSVPPADYEKDLDELAAKIDRPPPLPLQGGFLGLILAAVFWGYVSLVTPCVFPMIPITVSLFLKQSHQSTGGAVRRALVYCLTIIAVLGSSAVFLLSIFRGLSVNPIMNIFMGGLFIVFALSLFGMYDIQLPGFLLRYTEKRRGAGGLIGTVFGALAFSIVSFTCVAPFLGGFAGMAASGNYGTFELILAGIAFATAFASPFFVLAMFPSLIKKLPKSGGWLDSVKVVMGFLELAAAFKFFRTAELRILSRPEYFTYDLVLGAWVAIAAAAGLYLLNLYRLPHDEEKPNVGVFRMLLGVTFLGIAVYLTPALFKTGAAGQTQRPGGAMYAWVNAFLLPEPGEAGGEELPWSSDLKGAVERIVKEKQAGGPVTKPLIFIDFTGVTCSNCKLNEQNVFTQSMVRELVKKYTLVQMYTDDVPATFFTDDRELFERRIEGANNLQFQGKVFGTQQLPLYAILAPQADGRVKVVGVYDEGKINNVPAFVEFLKKPLEGK</sequence>
<dbReference type="SUPFAM" id="SSF52833">
    <property type="entry name" value="Thioredoxin-like"/>
    <property type="match status" value="1"/>
</dbReference>
<keyword evidence="11" id="KW-1185">Reference proteome</keyword>
<feature type="region of interest" description="Disordered" evidence="6">
    <location>
        <begin position="221"/>
        <end position="253"/>
    </location>
</feature>
<evidence type="ECO:0000259" key="9">
    <source>
        <dbReference type="Pfam" id="PF02683"/>
    </source>
</evidence>
<evidence type="ECO:0000256" key="5">
    <source>
        <dbReference type="ARBA" id="ARBA00023136"/>
    </source>
</evidence>
<dbReference type="GO" id="GO:0017004">
    <property type="term" value="P:cytochrome complex assembly"/>
    <property type="evidence" value="ECO:0007669"/>
    <property type="project" value="UniProtKB-KW"/>
</dbReference>
<dbReference type="PANTHER" id="PTHR32234">
    <property type="entry name" value="THIOL:DISULFIDE INTERCHANGE PROTEIN DSBD"/>
    <property type="match status" value="1"/>
</dbReference>
<keyword evidence="4 7" id="KW-1133">Transmembrane helix</keyword>
<feature type="transmembrane region" description="Helical" evidence="7">
    <location>
        <begin position="346"/>
        <end position="370"/>
    </location>
</feature>
<dbReference type="GO" id="GO:0045454">
    <property type="term" value="P:cell redox homeostasis"/>
    <property type="evidence" value="ECO:0007669"/>
    <property type="project" value="TreeGrafter"/>
</dbReference>
<feature type="signal peptide" evidence="8">
    <location>
        <begin position="1"/>
        <end position="22"/>
    </location>
</feature>
<organism evidence="10 11">
    <name type="scientific">Fimbriiglobus ruber</name>
    <dbReference type="NCBI Taxonomy" id="1908690"/>
    <lineage>
        <taxon>Bacteria</taxon>
        <taxon>Pseudomonadati</taxon>
        <taxon>Planctomycetota</taxon>
        <taxon>Planctomycetia</taxon>
        <taxon>Gemmatales</taxon>
        <taxon>Gemmataceae</taxon>
        <taxon>Fimbriiglobus</taxon>
    </lineage>
</organism>
<feature type="compositionally biased region" description="Pro residues" evidence="6">
    <location>
        <begin position="222"/>
        <end position="235"/>
    </location>
</feature>
<dbReference type="Gene3D" id="3.40.30.10">
    <property type="entry name" value="Glutaredoxin"/>
    <property type="match status" value="1"/>
</dbReference>
<comment type="caution">
    <text evidence="10">The sequence shown here is derived from an EMBL/GenBank/DDBJ whole genome shotgun (WGS) entry which is preliminary data.</text>
</comment>
<feature type="transmembrane region" description="Helical" evidence="7">
    <location>
        <begin position="456"/>
        <end position="477"/>
    </location>
</feature>
<keyword evidence="8" id="KW-0732">Signal</keyword>
<feature type="chain" id="PRO_5012917443" evidence="8">
    <location>
        <begin position="23"/>
        <end position="763"/>
    </location>
</feature>
<evidence type="ECO:0000256" key="2">
    <source>
        <dbReference type="ARBA" id="ARBA00022692"/>
    </source>
</evidence>
<evidence type="ECO:0000313" key="11">
    <source>
        <dbReference type="Proteomes" id="UP000214646"/>
    </source>
</evidence>
<evidence type="ECO:0000313" key="10">
    <source>
        <dbReference type="EMBL" id="OWK42339.1"/>
    </source>
</evidence>
<feature type="transmembrane region" description="Helical" evidence="7">
    <location>
        <begin position="417"/>
        <end position="444"/>
    </location>
</feature>
<name>A0A225DYK7_9BACT</name>
<evidence type="ECO:0000256" key="6">
    <source>
        <dbReference type="SAM" id="MobiDB-lite"/>
    </source>
</evidence>
<feature type="transmembrane region" description="Helical" evidence="7">
    <location>
        <begin position="530"/>
        <end position="548"/>
    </location>
</feature>
<gene>
    <name evidence="10" type="ORF">FRUB_04417</name>
</gene>
<evidence type="ECO:0000256" key="8">
    <source>
        <dbReference type="SAM" id="SignalP"/>
    </source>
</evidence>
<dbReference type="GO" id="GO:0015035">
    <property type="term" value="F:protein-disulfide reductase activity"/>
    <property type="evidence" value="ECO:0007669"/>
    <property type="project" value="TreeGrafter"/>
</dbReference>
<dbReference type="OrthoDB" id="9811036at2"/>
<dbReference type="PANTHER" id="PTHR32234:SF0">
    <property type="entry name" value="THIOL:DISULFIDE INTERCHANGE PROTEIN DSBD"/>
    <property type="match status" value="1"/>
</dbReference>
<dbReference type="AlphaFoldDB" id="A0A225DYK7"/>
<dbReference type="Pfam" id="PF02683">
    <property type="entry name" value="DsbD_TM"/>
    <property type="match status" value="1"/>
</dbReference>
<comment type="subcellular location">
    <subcellularLocation>
        <location evidence="1">Membrane</location>
        <topology evidence="1">Multi-pass membrane protein</topology>
    </subcellularLocation>
</comment>
<feature type="transmembrane region" description="Helical" evidence="7">
    <location>
        <begin position="300"/>
        <end position="325"/>
    </location>
</feature>